<dbReference type="AlphaFoldDB" id="A0A3M7LZU0"/>
<reference evidence="1 2" key="1">
    <citation type="journal article" date="2014" name="PLoS ONE">
        <title>De novo Genome Assembly of the Fungal Plant Pathogen Pyrenophora semeniperda.</title>
        <authorList>
            <person name="Soliai M.M."/>
            <person name="Meyer S.E."/>
            <person name="Udall J.A."/>
            <person name="Elzinga D.E."/>
            <person name="Hermansen R.A."/>
            <person name="Bodily P.M."/>
            <person name="Hart A.A."/>
            <person name="Coleman C.E."/>
        </authorList>
    </citation>
    <scope>NUCLEOTIDE SEQUENCE [LARGE SCALE GENOMIC DNA]</scope>
    <source>
        <strain evidence="1 2">CCB06</strain>
        <tissue evidence="1">Mycelium</tissue>
    </source>
</reference>
<organism evidence="1 2">
    <name type="scientific">Pyrenophora seminiperda CCB06</name>
    <dbReference type="NCBI Taxonomy" id="1302712"/>
    <lineage>
        <taxon>Eukaryota</taxon>
        <taxon>Fungi</taxon>
        <taxon>Dikarya</taxon>
        <taxon>Ascomycota</taxon>
        <taxon>Pezizomycotina</taxon>
        <taxon>Dothideomycetes</taxon>
        <taxon>Pleosporomycetidae</taxon>
        <taxon>Pleosporales</taxon>
        <taxon>Pleosporineae</taxon>
        <taxon>Pleosporaceae</taxon>
        <taxon>Pyrenophora</taxon>
    </lineage>
</organism>
<dbReference type="EMBL" id="KE747811">
    <property type="protein sequence ID" value="RMZ67731.1"/>
    <property type="molecule type" value="Genomic_DNA"/>
</dbReference>
<keyword evidence="2" id="KW-1185">Reference proteome</keyword>
<gene>
    <name evidence="1" type="ORF">GMOD_00010100</name>
</gene>
<evidence type="ECO:0000313" key="2">
    <source>
        <dbReference type="Proteomes" id="UP000265663"/>
    </source>
</evidence>
<dbReference type="Proteomes" id="UP000265663">
    <property type="component" value="Unassembled WGS sequence"/>
</dbReference>
<evidence type="ECO:0000313" key="1">
    <source>
        <dbReference type="EMBL" id="RMZ67731.1"/>
    </source>
</evidence>
<sequence>MQPAIEMIADGSVKAEHFFHGHSFLIEIDPMTGEQISQTVSLLDDLIDFNKSSLPDLSSFAVGLFWRSKQPEEQLLIRGFRYHWFRAFCIAYREKLERVCDQVDGPLIENMLRVDRGIFPEKSKVPPCVTKSPGGTLDEFEGLPPSRARTASASKFACIVHVMSLPTWRKTRYLDLMQRLIGCFRPTGFFAAQRGTLVDINEQRPAFRRTVQIILSTPEADLICNVALSLKHLAPHIAASCADYLMNNARTHRGFHSLSKVIGEAVGKTGTQFTGIRCVLALTIHVGADSMMCL</sequence>
<protein>
    <submittedName>
        <fullName evidence="1">Uncharacterized protein</fullName>
    </submittedName>
</protein>
<proteinExistence type="predicted"/>
<accession>A0A3M7LZU0</accession>
<name>A0A3M7LZU0_9PLEO</name>